<protein>
    <submittedName>
        <fullName evidence="1">Uncharacterized protein</fullName>
    </submittedName>
</protein>
<dbReference type="HOGENOM" id="CLU_2607486_0_0_1"/>
<dbReference type="AlphaFoldDB" id="F8Q1U2"/>
<organism evidence="2">
    <name type="scientific">Serpula lacrymans var. lacrymans (strain S7.3)</name>
    <name type="common">Dry rot fungus</name>
    <dbReference type="NCBI Taxonomy" id="936435"/>
    <lineage>
        <taxon>Eukaryota</taxon>
        <taxon>Fungi</taxon>
        <taxon>Dikarya</taxon>
        <taxon>Basidiomycota</taxon>
        <taxon>Agaricomycotina</taxon>
        <taxon>Agaricomycetes</taxon>
        <taxon>Agaricomycetidae</taxon>
        <taxon>Boletales</taxon>
        <taxon>Coniophorineae</taxon>
        <taxon>Serpulaceae</taxon>
        <taxon>Serpula</taxon>
    </lineage>
</organism>
<reference evidence="2" key="1">
    <citation type="journal article" date="2011" name="Science">
        <title>The plant cell wall-decomposing machinery underlies the functional diversity of forest fungi.</title>
        <authorList>
            <person name="Eastwood D.C."/>
            <person name="Floudas D."/>
            <person name="Binder M."/>
            <person name="Majcherczyk A."/>
            <person name="Schneider P."/>
            <person name="Aerts A."/>
            <person name="Asiegbu F.O."/>
            <person name="Baker S.E."/>
            <person name="Barry K."/>
            <person name="Bendiksby M."/>
            <person name="Blumentritt M."/>
            <person name="Coutinho P.M."/>
            <person name="Cullen D."/>
            <person name="de Vries R.P."/>
            <person name="Gathman A."/>
            <person name="Goodell B."/>
            <person name="Henrissat B."/>
            <person name="Ihrmark K."/>
            <person name="Kauserud H."/>
            <person name="Kohler A."/>
            <person name="LaButti K."/>
            <person name="Lapidus A."/>
            <person name="Lavin J.L."/>
            <person name="Lee Y.-H."/>
            <person name="Lindquist E."/>
            <person name="Lilly W."/>
            <person name="Lucas S."/>
            <person name="Morin E."/>
            <person name="Murat C."/>
            <person name="Oguiza J.A."/>
            <person name="Park J."/>
            <person name="Pisabarro A.G."/>
            <person name="Riley R."/>
            <person name="Rosling A."/>
            <person name="Salamov A."/>
            <person name="Schmidt O."/>
            <person name="Schmutz J."/>
            <person name="Skrede I."/>
            <person name="Stenlid J."/>
            <person name="Wiebenga A."/>
            <person name="Xie X."/>
            <person name="Kuees U."/>
            <person name="Hibbett D.S."/>
            <person name="Hoffmeister D."/>
            <person name="Hoegberg N."/>
            <person name="Martin F."/>
            <person name="Grigoriev I.V."/>
            <person name="Watkinson S.C."/>
        </authorList>
    </citation>
    <scope>NUCLEOTIDE SEQUENCE [LARGE SCALE GENOMIC DNA]</scope>
    <source>
        <strain evidence="2">strain S7.3</strain>
    </source>
</reference>
<keyword evidence="2" id="KW-1185">Reference proteome</keyword>
<accession>F8Q1U2</accession>
<dbReference type="InParanoid" id="F8Q1U2"/>
<evidence type="ECO:0000313" key="2">
    <source>
        <dbReference type="Proteomes" id="UP000008063"/>
    </source>
</evidence>
<dbReference type="Proteomes" id="UP000008063">
    <property type="component" value="Unassembled WGS sequence"/>
</dbReference>
<sequence length="79" mass="9154">MLARPIERLGVVNLIEQHLNASLRDKARAQFEGVERNCVNVRDGFSFQDDTSETYYTALDEMSDTYYTTMDEVLEITEQ</sequence>
<evidence type="ECO:0000313" key="1">
    <source>
        <dbReference type="EMBL" id="EGN97153.1"/>
    </source>
</evidence>
<proteinExistence type="predicted"/>
<dbReference type="EMBL" id="GL945482">
    <property type="protein sequence ID" value="EGN97153.1"/>
    <property type="molecule type" value="Genomic_DNA"/>
</dbReference>
<gene>
    <name evidence="1" type="ORF">SERLA73DRAFT_139250</name>
</gene>
<name>F8Q1U2_SERL3</name>